<dbReference type="FunFam" id="3.30.505.10:FF:000016">
    <property type="entry name" value="B-cell linker protein isoform 2"/>
    <property type="match status" value="1"/>
</dbReference>
<protein>
    <recommendedName>
        <fullName evidence="4">SH2 domain-containing protein</fullName>
    </recommendedName>
</protein>
<dbReference type="InterPro" id="IPR000980">
    <property type="entry name" value="SH2"/>
</dbReference>
<dbReference type="Pfam" id="PF00017">
    <property type="entry name" value="SH2"/>
    <property type="match status" value="1"/>
</dbReference>
<feature type="compositionally biased region" description="Polar residues" evidence="3">
    <location>
        <begin position="72"/>
        <end position="83"/>
    </location>
</feature>
<dbReference type="SUPFAM" id="SSF55550">
    <property type="entry name" value="SH2 domain"/>
    <property type="match status" value="1"/>
</dbReference>
<evidence type="ECO:0000259" key="4">
    <source>
        <dbReference type="PROSITE" id="PS50001"/>
    </source>
</evidence>
<dbReference type="AlphaFoldDB" id="A0A8T0AXU5"/>
<feature type="domain" description="SH2" evidence="4">
    <location>
        <begin position="202"/>
        <end position="314"/>
    </location>
</feature>
<organism evidence="5 6">
    <name type="scientific">Silurus meridionalis</name>
    <name type="common">Southern catfish</name>
    <name type="synonym">Silurus soldatovi meridionalis</name>
    <dbReference type="NCBI Taxonomy" id="175797"/>
    <lineage>
        <taxon>Eukaryota</taxon>
        <taxon>Metazoa</taxon>
        <taxon>Chordata</taxon>
        <taxon>Craniata</taxon>
        <taxon>Vertebrata</taxon>
        <taxon>Euteleostomi</taxon>
        <taxon>Actinopterygii</taxon>
        <taxon>Neopterygii</taxon>
        <taxon>Teleostei</taxon>
        <taxon>Ostariophysi</taxon>
        <taxon>Siluriformes</taxon>
        <taxon>Siluridae</taxon>
        <taxon>Silurus</taxon>
    </lineage>
</organism>
<sequence length="324" mass="36942">MRFPRPSPSPPVFGDNCSARERPSHSRAKDLKNILDIPPRLPKRPPGSAAPIVNRDLKPGRQGKVTSERRSQTLGANETTTKVVPQRPVRSLPRDCFDPSNDAPPSRDPPSAPMRTPHMQKRTAADGACLPEREWLRSGSAQRHSLDLETHEQDKRYFTEGSAMREMVRQMHREWPQVKADTEQAEYTGQNKPAEASAEQEWYVGGFSRVEAEHALHLVNREGAFLVRDCSRNTKREPYVLAIFYDNRVFNVQIRFCMETCKYTLGTRIKTDETFGSVAEIIKFHSIFPIFLIDGRNPSAVSNQKRQCVLMYPVTADDMRRLLI</sequence>
<name>A0A8T0AXU5_SILME</name>
<proteinExistence type="predicted"/>
<dbReference type="SMART" id="SM00252">
    <property type="entry name" value="SH2"/>
    <property type="match status" value="1"/>
</dbReference>
<dbReference type="GO" id="GO:0005737">
    <property type="term" value="C:cytoplasm"/>
    <property type="evidence" value="ECO:0007669"/>
    <property type="project" value="UniProtKB-ARBA"/>
</dbReference>
<dbReference type="InterPro" id="IPR036860">
    <property type="entry name" value="SH2_dom_sf"/>
</dbReference>
<dbReference type="GO" id="GO:0007169">
    <property type="term" value="P:cell surface receptor protein tyrosine kinase signaling pathway"/>
    <property type="evidence" value="ECO:0007669"/>
    <property type="project" value="TreeGrafter"/>
</dbReference>
<dbReference type="PANTHER" id="PTHR14098:SF2">
    <property type="entry name" value="CYTOKINE-DEPENDENT HEMATOPOIETIC CELL LINKER"/>
    <property type="match status" value="1"/>
</dbReference>
<comment type="caution">
    <text evidence="5">The sequence shown here is derived from an EMBL/GenBank/DDBJ whole genome shotgun (WGS) entry which is preliminary data.</text>
</comment>
<dbReference type="Proteomes" id="UP000606274">
    <property type="component" value="Unassembled WGS sequence"/>
</dbReference>
<evidence type="ECO:0000256" key="1">
    <source>
        <dbReference type="ARBA" id="ARBA00022999"/>
    </source>
</evidence>
<keyword evidence="6" id="KW-1185">Reference proteome</keyword>
<evidence type="ECO:0000256" key="2">
    <source>
        <dbReference type="PROSITE-ProRule" id="PRU00191"/>
    </source>
</evidence>
<dbReference type="PROSITE" id="PS50001">
    <property type="entry name" value="SH2"/>
    <property type="match status" value="1"/>
</dbReference>
<gene>
    <name evidence="5" type="ORF">HF521_004839</name>
</gene>
<dbReference type="PANTHER" id="PTHR14098">
    <property type="entry name" value="SH2 DOMAIN CONTAINING PROTEIN"/>
    <property type="match status" value="1"/>
</dbReference>
<dbReference type="Gene3D" id="3.30.505.10">
    <property type="entry name" value="SH2 domain"/>
    <property type="match status" value="1"/>
</dbReference>
<feature type="region of interest" description="Disordered" evidence="3">
    <location>
        <begin position="1"/>
        <end position="128"/>
    </location>
</feature>
<accession>A0A8T0AXU5</accession>
<dbReference type="InterPro" id="IPR051751">
    <property type="entry name" value="Immunoreceptor_sig_adapters"/>
</dbReference>
<reference evidence="5" key="1">
    <citation type="submission" date="2020-08" db="EMBL/GenBank/DDBJ databases">
        <title>Chromosome-level assembly of Southern catfish (Silurus meridionalis) provides insights into visual adaptation to the nocturnal and benthic lifestyles.</title>
        <authorList>
            <person name="Zhang Y."/>
            <person name="Wang D."/>
            <person name="Peng Z."/>
        </authorList>
    </citation>
    <scope>NUCLEOTIDE SEQUENCE</scope>
    <source>
        <strain evidence="5">SWU-2019-XX</strain>
        <tissue evidence="5">Muscle</tissue>
    </source>
</reference>
<evidence type="ECO:0000313" key="6">
    <source>
        <dbReference type="Proteomes" id="UP000606274"/>
    </source>
</evidence>
<keyword evidence="1 2" id="KW-0727">SH2 domain</keyword>
<dbReference type="EMBL" id="JABFDY010000014">
    <property type="protein sequence ID" value="KAF7698329.1"/>
    <property type="molecule type" value="Genomic_DNA"/>
</dbReference>
<evidence type="ECO:0000256" key="3">
    <source>
        <dbReference type="SAM" id="MobiDB-lite"/>
    </source>
</evidence>
<evidence type="ECO:0000313" key="5">
    <source>
        <dbReference type="EMBL" id="KAF7698329.1"/>
    </source>
</evidence>
<feature type="compositionally biased region" description="Pro residues" evidence="3">
    <location>
        <begin position="1"/>
        <end position="11"/>
    </location>
</feature>
<dbReference type="GO" id="GO:0035556">
    <property type="term" value="P:intracellular signal transduction"/>
    <property type="evidence" value="ECO:0007669"/>
    <property type="project" value="TreeGrafter"/>
</dbReference>
<feature type="compositionally biased region" description="Basic and acidic residues" evidence="3">
    <location>
        <begin position="18"/>
        <end position="33"/>
    </location>
</feature>